<evidence type="ECO:0000313" key="3">
    <source>
        <dbReference type="Proteomes" id="UP000273119"/>
    </source>
</evidence>
<name>A0A496PLL9_9MICC</name>
<proteinExistence type="predicted"/>
<gene>
    <name evidence="2" type="ORF">DWQ67_00780</name>
</gene>
<feature type="transmembrane region" description="Helical" evidence="1">
    <location>
        <begin position="12"/>
        <end position="35"/>
    </location>
</feature>
<protein>
    <submittedName>
        <fullName evidence="2">Uncharacterized protein</fullName>
    </submittedName>
</protein>
<organism evidence="2 3">
    <name type="scientific">Galactobacter caseinivorans</name>
    <dbReference type="NCBI Taxonomy" id="2676123"/>
    <lineage>
        <taxon>Bacteria</taxon>
        <taxon>Bacillati</taxon>
        <taxon>Actinomycetota</taxon>
        <taxon>Actinomycetes</taxon>
        <taxon>Micrococcales</taxon>
        <taxon>Micrococcaceae</taxon>
        <taxon>Galactobacter</taxon>
    </lineage>
</organism>
<reference evidence="2 3" key="1">
    <citation type="submission" date="2018-07" db="EMBL/GenBank/DDBJ databases">
        <title>Arthrobacter sp. nov., isolated from raw cow's milk with high bacterial count.</title>
        <authorList>
            <person name="Hahne J."/>
            <person name="Isele D."/>
            <person name="Lipski A."/>
        </authorList>
    </citation>
    <scope>NUCLEOTIDE SEQUENCE [LARGE SCALE GENOMIC DNA]</scope>
    <source>
        <strain evidence="2 3">JZ R-183</strain>
    </source>
</reference>
<feature type="transmembrane region" description="Helical" evidence="1">
    <location>
        <begin position="74"/>
        <end position="93"/>
    </location>
</feature>
<keyword evidence="1" id="KW-0812">Transmembrane</keyword>
<keyword evidence="1" id="KW-1133">Transmembrane helix</keyword>
<feature type="transmembrane region" description="Helical" evidence="1">
    <location>
        <begin position="47"/>
        <end position="67"/>
    </location>
</feature>
<feature type="transmembrane region" description="Helical" evidence="1">
    <location>
        <begin position="99"/>
        <end position="121"/>
    </location>
</feature>
<dbReference type="AlphaFoldDB" id="A0A496PLL9"/>
<dbReference type="RefSeq" id="WP_121483683.1">
    <property type="nucleotide sequence ID" value="NZ_QQXL01000001.1"/>
</dbReference>
<dbReference type="Proteomes" id="UP000273119">
    <property type="component" value="Unassembled WGS sequence"/>
</dbReference>
<comment type="caution">
    <text evidence="2">The sequence shown here is derived from an EMBL/GenBank/DDBJ whole genome shotgun (WGS) entry which is preliminary data.</text>
</comment>
<keyword evidence="3" id="KW-1185">Reference proteome</keyword>
<evidence type="ECO:0000256" key="1">
    <source>
        <dbReference type="SAM" id="Phobius"/>
    </source>
</evidence>
<accession>A0A496PLL9</accession>
<evidence type="ECO:0000313" key="2">
    <source>
        <dbReference type="EMBL" id="RKW71420.1"/>
    </source>
</evidence>
<keyword evidence="1" id="KW-0472">Membrane</keyword>
<sequence>MTTPRPPRPRSLTVAVWWWGAAGIAVAAFAVASWAQASFLGFESTTAFVMLGIGLSALALVVGWGTLRLALGHLAGRLTLTALGLIAGLPMLLKGARLLPLAAALLIGVVLLYLPGARSYFKEQVQARRAKSRELRQADRAARRR</sequence>
<dbReference type="EMBL" id="QQXL01000001">
    <property type="protein sequence ID" value="RKW71420.1"/>
    <property type="molecule type" value="Genomic_DNA"/>
</dbReference>